<dbReference type="GO" id="GO:0045121">
    <property type="term" value="C:membrane raft"/>
    <property type="evidence" value="ECO:0007669"/>
    <property type="project" value="TreeGrafter"/>
</dbReference>
<dbReference type="PANTHER" id="PTHR21447:SF11">
    <property type="entry name" value="RING-TYPE DOMAIN-CONTAINING PROTEIN"/>
    <property type="match status" value="1"/>
</dbReference>
<dbReference type="HOGENOM" id="CLU_314033_0_0_1"/>
<dbReference type="InterPro" id="IPR056711">
    <property type="entry name" value="DUF7809"/>
</dbReference>
<keyword evidence="4" id="KW-1185">Reference proteome</keyword>
<protein>
    <recommendedName>
        <fullName evidence="2">DUF7809 domain-containing protein</fullName>
    </recommendedName>
</protein>
<evidence type="ECO:0000313" key="3">
    <source>
        <dbReference type="EMBL" id="EGT31569.1"/>
    </source>
</evidence>
<sequence length="901" mass="105000">MCANEDCPHARLSMDLVSLSNPIKTFLPKKYWYVLEGMWYKDVEEYVGSTKEQFVETVKNKCSFPGSHAYFDFKMTEPIELPLNSISSLTDDNEYIYKRNVLNLLQRIVNNLRFRQEKYILFRYLKFVVTSTVAYFLRLIELHHQGTFEFILESELHLSHFYNHLKNKIENLQPTHQLTDKGSYNEIMKKLKEVLPSNPRDPNFKCIFKLLKTCGIPTTNLEFYEKCLDWIVLLIEELKNFVDSHPEMFFPRDPNQENIIATVRVVNLPNQKLVLVHELLNEMKLAKLDTTRIEDKANMPLLWTEDFEALRETIGEDFEKITFLICPVDETLTFIPSFKEMFCFPTGDFLVYIIGEMSSTHGYFRNLNESHWKMISLLFDKLANKIEVESEGCKFIETKSAFKIQEWMFNEMEKIFVRHPKNTKDISRSMRDDCFKTRDLIWELKELGIAESFPTVLNFVNTEFSNPHKLEKFNRLTEGDVKRAAESIAGNCVLRKYKKIMKIFHRGGYCDEVIMLNCDFCKGYTLQEDDEFSNRTKTKTGKKKEKKRQTEKKNIAKEERTDVEGAAHNLQNAQVALEDLTQIAAQILDAPHVSNAPEVNVGEEQMNQNPVEQQVVELPPALDVPQANNAPEVAQSTVPKPEPVPGSCMKCFRTSQFCEDAKTKLREEQIKNKALRKQVRQGAEREAEKDAEIHELKEKLAALEASIQANAVENSQQSASDSEKEDHDENDPPLRFLAPTNKNSQFSDEVRNKFNELLNLKDTQYTVEREAIRRANEVVKEANDNGNKQMARLELRCIQQKYTEYIKVVDYNLSLIREHKSVDNLKPLPEIPRFSENFEEIYQVVVMKELKDKTCLFCCMEIEDLRESIKCGCSRRYHRHCAWDVDAKGFKCLCTRKLPLD</sequence>
<evidence type="ECO:0000256" key="1">
    <source>
        <dbReference type="SAM" id="MobiDB-lite"/>
    </source>
</evidence>
<accession>G0NHU8</accession>
<feature type="domain" description="DUF7809" evidence="2">
    <location>
        <begin position="95"/>
        <end position="252"/>
    </location>
</feature>
<feature type="region of interest" description="Disordered" evidence="1">
    <location>
        <begin position="711"/>
        <end position="742"/>
    </location>
</feature>
<gene>
    <name evidence="3" type="ORF">CAEBREN_13065</name>
</gene>
<name>G0NHU8_CAEBE</name>
<dbReference type="AlphaFoldDB" id="G0NHU8"/>
<feature type="compositionally biased region" description="Polar residues" evidence="1">
    <location>
        <begin position="711"/>
        <end position="720"/>
    </location>
</feature>
<feature type="compositionally biased region" description="Basic residues" evidence="1">
    <location>
        <begin position="536"/>
        <end position="550"/>
    </location>
</feature>
<evidence type="ECO:0000313" key="4">
    <source>
        <dbReference type="Proteomes" id="UP000008068"/>
    </source>
</evidence>
<evidence type="ECO:0000259" key="2">
    <source>
        <dbReference type="Pfam" id="PF25100"/>
    </source>
</evidence>
<dbReference type="Proteomes" id="UP000008068">
    <property type="component" value="Unassembled WGS sequence"/>
</dbReference>
<dbReference type="EMBL" id="GL379886">
    <property type="protein sequence ID" value="EGT31569.1"/>
    <property type="molecule type" value="Genomic_DNA"/>
</dbReference>
<dbReference type="PANTHER" id="PTHR21447">
    <property type="entry name" value="RING-TYPE DOMAIN-CONTAINING PROTEIN-RELATED"/>
    <property type="match status" value="1"/>
</dbReference>
<feature type="compositionally biased region" description="Basic and acidic residues" evidence="1">
    <location>
        <begin position="721"/>
        <end position="732"/>
    </location>
</feature>
<dbReference type="GO" id="GO:0045087">
    <property type="term" value="P:innate immune response"/>
    <property type="evidence" value="ECO:0007669"/>
    <property type="project" value="TreeGrafter"/>
</dbReference>
<reference evidence="4" key="1">
    <citation type="submission" date="2011-07" db="EMBL/GenBank/DDBJ databases">
        <authorList>
            <consortium name="Caenorhabditis brenneri Sequencing and Analysis Consortium"/>
            <person name="Wilson R.K."/>
        </authorList>
    </citation>
    <scope>NUCLEOTIDE SEQUENCE [LARGE SCALE GENOMIC DNA]</scope>
    <source>
        <strain evidence="4">PB2801</strain>
    </source>
</reference>
<dbReference type="InParanoid" id="G0NHU8"/>
<organism evidence="4">
    <name type="scientific">Caenorhabditis brenneri</name>
    <name type="common">Nematode worm</name>
    <dbReference type="NCBI Taxonomy" id="135651"/>
    <lineage>
        <taxon>Eukaryota</taxon>
        <taxon>Metazoa</taxon>
        <taxon>Ecdysozoa</taxon>
        <taxon>Nematoda</taxon>
        <taxon>Chromadorea</taxon>
        <taxon>Rhabditida</taxon>
        <taxon>Rhabditina</taxon>
        <taxon>Rhabditomorpha</taxon>
        <taxon>Rhabditoidea</taxon>
        <taxon>Rhabditidae</taxon>
        <taxon>Peloderinae</taxon>
        <taxon>Caenorhabditis</taxon>
    </lineage>
</organism>
<feature type="region of interest" description="Disordered" evidence="1">
    <location>
        <begin position="533"/>
        <end position="559"/>
    </location>
</feature>
<dbReference type="Pfam" id="PF25100">
    <property type="entry name" value="DUF7809"/>
    <property type="match status" value="1"/>
</dbReference>
<proteinExistence type="predicted"/>